<dbReference type="EMBL" id="BMFT01000010">
    <property type="protein sequence ID" value="GGH40765.1"/>
    <property type="molecule type" value="Genomic_DNA"/>
</dbReference>
<keyword evidence="6 7" id="KW-0472">Membrane</keyword>
<reference evidence="10" key="1">
    <citation type="journal article" date="2019" name="Int. J. Syst. Evol. Microbiol.">
        <title>The Global Catalogue of Microorganisms (GCM) 10K type strain sequencing project: providing services to taxonomists for standard genome sequencing and annotation.</title>
        <authorList>
            <consortium name="The Broad Institute Genomics Platform"/>
            <consortium name="The Broad Institute Genome Sequencing Center for Infectious Disease"/>
            <person name="Wu L."/>
            <person name="Ma J."/>
        </authorList>
    </citation>
    <scope>NUCLEOTIDE SEQUENCE [LARGE SCALE GENOMIC DNA]</scope>
    <source>
        <strain evidence="10">CGMCC 1.12769</strain>
    </source>
</reference>
<evidence type="ECO:0000256" key="5">
    <source>
        <dbReference type="ARBA" id="ARBA00022989"/>
    </source>
</evidence>
<feature type="transmembrane region" description="Helical" evidence="7">
    <location>
        <begin position="201"/>
        <end position="228"/>
    </location>
</feature>
<comment type="similarity">
    <text evidence="7">Belongs to the binding-protein-dependent transport system permease family.</text>
</comment>
<keyword evidence="5 7" id="KW-1133">Transmembrane helix</keyword>
<accession>A0ABQ1YYE7</accession>
<dbReference type="PANTHER" id="PTHR43744">
    <property type="entry name" value="ABC TRANSPORTER PERMEASE PROTEIN MG189-RELATED-RELATED"/>
    <property type="match status" value="1"/>
</dbReference>
<keyword evidence="2 7" id="KW-0813">Transport</keyword>
<dbReference type="CDD" id="cd06261">
    <property type="entry name" value="TM_PBP2"/>
    <property type="match status" value="1"/>
</dbReference>
<evidence type="ECO:0000313" key="10">
    <source>
        <dbReference type="Proteomes" id="UP000659344"/>
    </source>
</evidence>
<evidence type="ECO:0000259" key="8">
    <source>
        <dbReference type="PROSITE" id="PS50928"/>
    </source>
</evidence>
<dbReference type="Gene3D" id="1.10.3720.10">
    <property type="entry name" value="MetI-like"/>
    <property type="match status" value="1"/>
</dbReference>
<evidence type="ECO:0000256" key="7">
    <source>
        <dbReference type="RuleBase" id="RU363032"/>
    </source>
</evidence>
<keyword evidence="4 7" id="KW-0812">Transmembrane</keyword>
<dbReference type="SUPFAM" id="SSF161098">
    <property type="entry name" value="MetI-like"/>
    <property type="match status" value="1"/>
</dbReference>
<comment type="caution">
    <text evidence="9">The sequence shown here is derived from an EMBL/GenBank/DDBJ whole genome shotgun (WGS) entry which is preliminary data.</text>
</comment>
<feature type="transmembrane region" description="Helical" evidence="7">
    <location>
        <begin position="32"/>
        <end position="56"/>
    </location>
</feature>
<dbReference type="RefSeq" id="WP_188542669.1">
    <property type="nucleotide sequence ID" value="NZ_BMFT01000010.1"/>
</dbReference>
<organism evidence="9 10">
    <name type="scientific">Paenibacillus segetis</name>
    <dbReference type="NCBI Taxonomy" id="1325360"/>
    <lineage>
        <taxon>Bacteria</taxon>
        <taxon>Bacillati</taxon>
        <taxon>Bacillota</taxon>
        <taxon>Bacilli</taxon>
        <taxon>Bacillales</taxon>
        <taxon>Paenibacillaceae</taxon>
        <taxon>Paenibacillus</taxon>
    </lineage>
</organism>
<comment type="subcellular location">
    <subcellularLocation>
        <location evidence="1 7">Cell membrane</location>
        <topology evidence="1 7">Multi-pass membrane protein</topology>
    </subcellularLocation>
</comment>
<protein>
    <submittedName>
        <fullName evidence="9">Sugar ABC transporter permease</fullName>
    </submittedName>
</protein>
<keyword evidence="3" id="KW-1003">Cell membrane</keyword>
<feature type="transmembrane region" description="Helical" evidence="7">
    <location>
        <begin position="128"/>
        <end position="148"/>
    </location>
</feature>
<evidence type="ECO:0000313" key="9">
    <source>
        <dbReference type="EMBL" id="GGH40765.1"/>
    </source>
</evidence>
<sequence>MANTTTRARTRVGARQKKKADYNAISPLWNTLFNILIGLFAFSCVFPFLFVIIISLTDEQTLVLEGFNLFPSKFSFAAYDYIANSGKSLLTSFGVTVVITVVGTALCLALVTTYAYAVSRKGFEYRGFFSFLAFFTMLFSGGMVPGYIVMTQFLHLQNTLWSLILPLSLSAFSIIVMRTFFQTTIPDEIIESAKIDGAGDILTFIRIVLPVSLPGIATIGLFASLGYWNDWFNALLYYNNPERIPPLQFMLMQIEKNMDFLSKNAHNIGSYDAIANLPTETVRMAMVVLATLPIVMAYPFFQRYFVQGLTVGSVKG</sequence>
<evidence type="ECO:0000256" key="6">
    <source>
        <dbReference type="ARBA" id="ARBA00023136"/>
    </source>
</evidence>
<feature type="transmembrane region" description="Helical" evidence="7">
    <location>
        <begin position="160"/>
        <end position="181"/>
    </location>
</feature>
<dbReference type="PANTHER" id="PTHR43744:SF9">
    <property type="entry name" value="POLYGALACTURONAN_RHAMNOGALACTURONAN TRANSPORT SYSTEM PERMEASE PROTEIN YTCP"/>
    <property type="match status" value="1"/>
</dbReference>
<evidence type="ECO:0000256" key="3">
    <source>
        <dbReference type="ARBA" id="ARBA00022475"/>
    </source>
</evidence>
<feature type="transmembrane region" description="Helical" evidence="7">
    <location>
        <begin position="93"/>
        <end position="116"/>
    </location>
</feature>
<dbReference type="InterPro" id="IPR000515">
    <property type="entry name" value="MetI-like"/>
</dbReference>
<feature type="transmembrane region" description="Helical" evidence="7">
    <location>
        <begin position="282"/>
        <end position="301"/>
    </location>
</feature>
<dbReference type="Pfam" id="PF00528">
    <property type="entry name" value="BPD_transp_1"/>
    <property type="match status" value="1"/>
</dbReference>
<keyword evidence="10" id="KW-1185">Reference proteome</keyword>
<proteinExistence type="inferred from homology"/>
<evidence type="ECO:0000256" key="4">
    <source>
        <dbReference type="ARBA" id="ARBA00022692"/>
    </source>
</evidence>
<dbReference type="InterPro" id="IPR035906">
    <property type="entry name" value="MetI-like_sf"/>
</dbReference>
<name>A0ABQ1YYE7_9BACL</name>
<gene>
    <name evidence="9" type="ORF">GCM10008013_50420</name>
</gene>
<feature type="domain" description="ABC transmembrane type-1" evidence="8">
    <location>
        <begin position="93"/>
        <end position="298"/>
    </location>
</feature>
<evidence type="ECO:0000256" key="1">
    <source>
        <dbReference type="ARBA" id="ARBA00004651"/>
    </source>
</evidence>
<dbReference type="PROSITE" id="PS50928">
    <property type="entry name" value="ABC_TM1"/>
    <property type="match status" value="1"/>
</dbReference>
<dbReference type="Proteomes" id="UP000659344">
    <property type="component" value="Unassembled WGS sequence"/>
</dbReference>
<evidence type="ECO:0000256" key="2">
    <source>
        <dbReference type="ARBA" id="ARBA00022448"/>
    </source>
</evidence>